<evidence type="ECO:0000313" key="2">
    <source>
        <dbReference type="Proteomes" id="UP001601444"/>
    </source>
</evidence>
<dbReference type="RefSeq" id="WP_157224725.1">
    <property type="nucleotide sequence ID" value="NZ_JBIAMX010000001.1"/>
</dbReference>
<gene>
    <name evidence="1" type="ORF">ACFYTF_01730</name>
</gene>
<organism evidence="1 2">
    <name type="scientific">Nocardia thailandica</name>
    <dbReference type="NCBI Taxonomy" id="257275"/>
    <lineage>
        <taxon>Bacteria</taxon>
        <taxon>Bacillati</taxon>
        <taxon>Actinomycetota</taxon>
        <taxon>Actinomycetes</taxon>
        <taxon>Mycobacteriales</taxon>
        <taxon>Nocardiaceae</taxon>
        <taxon>Nocardia</taxon>
    </lineage>
</organism>
<dbReference type="EMBL" id="JBIAMX010000001">
    <property type="protein sequence ID" value="MFF0541541.1"/>
    <property type="molecule type" value="Genomic_DNA"/>
</dbReference>
<evidence type="ECO:0008006" key="3">
    <source>
        <dbReference type="Google" id="ProtNLM"/>
    </source>
</evidence>
<name>A0ABW6PGK2_9NOCA</name>
<accession>A0ABW6PGK2</accession>
<reference evidence="1 2" key="1">
    <citation type="submission" date="2024-10" db="EMBL/GenBank/DDBJ databases">
        <title>The Natural Products Discovery Center: Release of the First 8490 Sequenced Strains for Exploring Actinobacteria Biosynthetic Diversity.</title>
        <authorList>
            <person name="Kalkreuter E."/>
            <person name="Kautsar S.A."/>
            <person name="Yang D."/>
            <person name="Bader C.D."/>
            <person name="Teijaro C.N."/>
            <person name="Fluegel L."/>
            <person name="Davis C.M."/>
            <person name="Simpson J.R."/>
            <person name="Lauterbach L."/>
            <person name="Steele A.D."/>
            <person name="Gui C."/>
            <person name="Meng S."/>
            <person name="Li G."/>
            <person name="Viehrig K."/>
            <person name="Ye F."/>
            <person name="Su P."/>
            <person name="Kiefer A.F."/>
            <person name="Nichols A."/>
            <person name="Cepeda A.J."/>
            <person name="Yan W."/>
            <person name="Fan B."/>
            <person name="Jiang Y."/>
            <person name="Adhikari A."/>
            <person name="Zheng C.-J."/>
            <person name="Schuster L."/>
            <person name="Cowan T.M."/>
            <person name="Smanski M.J."/>
            <person name="Chevrette M.G."/>
            <person name="De Carvalho L.P.S."/>
            <person name="Shen B."/>
        </authorList>
    </citation>
    <scope>NUCLEOTIDE SEQUENCE [LARGE SCALE GENOMIC DNA]</scope>
    <source>
        <strain evidence="1 2">NPDC004045</strain>
    </source>
</reference>
<comment type="caution">
    <text evidence="1">The sequence shown here is derived from an EMBL/GenBank/DDBJ whole genome shotgun (WGS) entry which is preliminary data.</text>
</comment>
<sequence>MTSERKPGQGMIFPMNIRSLAAVTVATAATATALTVGLAGPAAADFEGPGSCLVVQNHTGNQIELRLNYPTEGGSWTFYPYEDPSLLTDRDDNPIYSPTGEWSVHTEPAIDAAWSYEPGRNSSRGCNGSWIMTIN</sequence>
<protein>
    <recommendedName>
        <fullName evidence="3">Secreted protein</fullName>
    </recommendedName>
</protein>
<dbReference type="Proteomes" id="UP001601444">
    <property type="component" value="Unassembled WGS sequence"/>
</dbReference>
<evidence type="ECO:0000313" key="1">
    <source>
        <dbReference type="EMBL" id="MFF0541541.1"/>
    </source>
</evidence>
<proteinExistence type="predicted"/>
<keyword evidence="2" id="KW-1185">Reference proteome</keyword>